<protein>
    <submittedName>
        <fullName evidence="1">Uncharacterized protein</fullName>
    </submittedName>
</protein>
<evidence type="ECO:0000313" key="2">
    <source>
        <dbReference type="Proteomes" id="UP000266426"/>
    </source>
</evidence>
<accession>A0A3A4R5N4</accession>
<name>A0A3A4R5N4_9BACT</name>
<organism evidence="1 2">
    <name type="scientific">Candidatus Auribacter fodinae</name>
    <dbReference type="NCBI Taxonomy" id="2093366"/>
    <lineage>
        <taxon>Bacteria</taxon>
        <taxon>Pseudomonadati</taxon>
        <taxon>Candidatus Auribacterota</taxon>
        <taxon>Candidatus Auribacteria</taxon>
        <taxon>Candidatus Auribacterales</taxon>
        <taxon>Candidatus Auribacteraceae</taxon>
        <taxon>Candidatus Auribacter</taxon>
    </lineage>
</organism>
<comment type="caution">
    <text evidence="1">The sequence shown here is derived from an EMBL/GenBank/DDBJ whole genome shotgun (WGS) entry which is preliminary data.</text>
</comment>
<proteinExistence type="predicted"/>
<dbReference type="EMBL" id="QZJZ01000071">
    <property type="protein sequence ID" value="RJP58117.1"/>
    <property type="molecule type" value="Genomic_DNA"/>
</dbReference>
<sequence>MPRTVSRRVLRPTLRGRYCSPTLLPRRINNDGDGHAGTAHSGNNRLNLRIGQIHINNNLIIGTVGRLYSGFIRSNYRNGSLIMDISKLNIGGGAGSSIANQEYFVHFLPGFYRTFRPELK</sequence>
<dbReference type="Proteomes" id="UP000266426">
    <property type="component" value="Unassembled WGS sequence"/>
</dbReference>
<reference evidence="1 2" key="1">
    <citation type="journal article" date="2017" name="ISME J.">
        <title>Energy and carbon metabolisms in a deep terrestrial subsurface fluid microbial community.</title>
        <authorList>
            <person name="Momper L."/>
            <person name="Jungbluth S.P."/>
            <person name="Lee M.D."/>
            <person name="Amend J.P."/>
        </authorList>
    </citation>
    <scope>NUCLEOTIDE SEQUENCE [LARGE SCALE GENOMIC DNA]</scope>
    <source>
        <strain evidence="1">SURF_26</strain>
    </source>
</reference>
<dbReference type="AlphaFoldDB" id="A0A3A4R5N4"/>
<evidence type="ECO:0000313" key="1">
    <source>
        <dbReference type="EMBL" id="RJP58117.1"/>
    </source>
</evidence>
<gene>
    <name evidence="1" type="ORF">C4541_08800</name>
</gene>